<evidence type="ECO:0000313" key="7">
    <source>
        <dbReference type="Proteomes" id="UP000323876"/>
    </source>
</evidence>
<gene>
    <name evidence="6" type="ORF">F3087_23515</name>
</gene>
<dbReference type="InterPro" id="IPR027417">
    <property type="entry name" value="P-loop_NTPase"/>
</dbReference>
<dbReference type="InterPro" id="IPR017871">
    <property type="entry name" value="ABC_transporter-like_CS"/>
</dbReference>
<feature type="domain" description="ABC transporter" evidence="5">
    <location>
        <begin position="367"/>
        <end position="569"/>
    </location>
</feature>
<dbReference type="Pfam" id="PF00005">
    <property type="entry name" value="ABC_tran"/>
    <property type="match status" value="2"/>
</dbReference>
<dbReference type="FunFam" id="3.40.50.300:FF:000011">
    <property type="entry name" value="Putative ABC transporter ATP-binding component"/>
    <property type="match status" value="1"/>
</dbReference>
<dbReference type="OrthoDB" id="3239744at2"/>
<comment type="caution">
    <text evidence="6">The sequence shown here is derived from an EMBL/GenBank/DDBJ whole genome shotgun (WGS) entry which is preliminary data.</text>
</comment>
<dbReference type="SUPFAM" id="SSF52540">
    <property type="entry name" value="P-loop containing nucleoside triphosphate hydrolases"/>
    <property type="match status" value="2"/>
</dbReference>
<evidence type="ECO:0000256" key="3">
    <source>
        <dbReference type="ARBA" id="ARBA00022840"/>
    </source>
</evidence>
<dbReference type="PANTHER" id="PTHR19211">
    <property type="entry name" value="ATP-BINDING TRANSPORT PROTEIN-RELATED"/>
    <property type="match status" value="1"/>
</dbReference>
<keyword evidence="2" id="KW-0547">Nucleotide-binding</keyword>
<accession>A0A5N0EE01</accession>
<dbReference type="InterPro" id="IPR003593">
    <property type="entry name" value="AAA+_ATPase"/>
</dbReference>
<keyword evidence="3 6" id="KW-0067">ATP-binding</keyword>
<keyword evidence="7" id="KW-1185">Reference proteome</keyword>
<name>A0A5N0EE01_9NOCA</name>
<evidence type="ECO:0000259" key="5">
    <source>
        <dbReference type="PROSITE" id="PS50893"/>
    </source>
</evidence>
<feature type="compositionally biased region" description="Basic and acidic residues" evidence="4">
    <location>
        <begin position="112"/>
        <end position="125"/>
    </location>
</feature>
<sequence>MSTTLHARGLSAGHGERTLFDDLDLTLAPGDVIGLVGANGAGKSTLLRMLADRRTPTGSITLSPPDATVGYLAQEPERVAGESVLEFLGRRTGVTAAQQTMDTAAERIADGGEDEYAHPSPDHRPSSNRSAMPYSDALERWLALGGADLDQRAAEVAADLGLIASLPNGLDTPMTGLSGGQAARAGLASVLLSRFDILLLDEPTNDLDLDGLARLEQFVTGVRVPLVVISHDREFLARTVNRIVELDLAQQQVGLYDGGYEAYLTEREIARQHAREAYEEFADTKAGLEARAQMQRNWLEHGVRNARRKARDPKKVDSDKAGRKMRAESTEKQAAKARQTQRRIERLDAVEEPRKEWELRMTIGNAPRSGSVVATLSDATVTRGDFTLGPITLQVDWADRIVLTGANGSGKSTLLALLLGKIKPDTGSAMLGSGVEIGEVDQARGLFRGTTSLADTFGAQMPDWPDAEVRTLLAKFGLRGSHALRACETLSPGERTRAALALLQARGVNLLVLDEPTNHLDLPAIEQLEQAVESFTGTLLLVTHDRRMLDTVQATRRWHMDFGKLTETT</sequence>
<dbReference type="GO" id="GO:0005524">
    <property type="term" value="F:ATP binding"/>
    <property type="evidence" value="ECO:0007669"/>
    <property type="project" value="UniProtKB-KW"/>
</dbReference>
<dbReference type="RefSeq" id="WP_150404198.1">
    <property type="nucleotide sequence ID" value="NZ_VXLC01000012.1"/>
</dbReference>
<dbReference type="Gene3D" id="3.40.50.300">
    <property type="entry name" value="P-loop containing nucleotide triphosphate hydrolases"/>
    <property type="match status" value="2"/>
</dbReference>
<feature type="compositionally biased region" description="Basic and acidic residues" evidence="4">
    <location>
        <begin position="313"/>
        <end position="334"/>
    </location>
</feature>
<dbReference type="SMART" id="SM00382">
    <property type="entry name" value="AAA"/>
    <property type="match status" value="2"/>
</dbReference>
<dbReference type="Proteomes" id="UP000323876">
    <property type="component" value="Unassembled WGS sequence"/>
</dbReference>
<protein>
    <submittedName>
        <fullName evidence="6">ABC-F family ATP-binding cassette domain-containing protein</fullName>
    </submittedName>
</protein>
<dbReference type="PROSITE" id="PS50893">
    <property type="entry name" value="ABC_TRANSPORTER_2"/>
    <property type="match status" value="2"/>
</dbReference>
<feature type="region of interest" description="Disordered" evidence="4">
    <location>
        <begin position="112"/>
        <end position="131"/>
    </location>
</feature>
<dbReference type="AlphaFoldDB" id="A0A5N0EE01"/>
<evidence type="ECO:0000313" key="6">
    <source>
        <dbReference type="EMBL" id="KAA8886454.1"/>
    </source>
</evidence>
<feature type="domain" description="ABC transporter" evidence="5">
    <location>
        <begin position="5"/>
        <end position="282"/>
    </location>
</feature>
<feature type="region of interest" description="Disordered" evidence="4">
    <location>
        <begin position="304"/>
        <end position="342"/>
    </location>
</feature>
<dbReference type="CDD" id="cd03221">
    <property type="entry name" value="ABCF_EF-3"/>
    <property type="match status" value="2"/>
</dbReference>
<dbReference type="EMBL" id="VXLC01000012">
    <property type="protein sequence ID" value="KAA8886454.1"/>
    <property type="molecule type" value="Genomic_DNA"/>
</dbReference>
<dbReference type="InterPro" id="IPR003439">
    <property type="entry name" value="ABC_transporter-like_ATP-bd"/>
</dbReference>
<dbReference type="GO" id="GO:0016887">
    <property type="term" value="F:ATP hydrolysis activity"/>
    <property type="evidence" value="ECO:0007669"/>
    <property type="project" value="InterPro"/>
</dbReference>
<proteinExistence type="predicted"/>
<evidence type="ECO:0000256" key="1">
    <source>
        <dbReference type="ARBA" id="ARBA00022737"/>
    </source>
</evidence>
<evidence type="ECO:0000256" key="4">
    <source>
        <dbReference type="SAM" id="MobiDB-lite"/>
    </source>
</evidence>
<dbReference type="PROSITE" id="PS00211">
    <property type="entry name" value="ABC_TRANSPORTER_1"/>
    <property type="match status" value="1"/>
</dbReference>
<evidence type="ECO:0000256" key="2">
    <source>
        <dbReference type="ARBA" id="ARBA00022741"/>
    </source>
</evidence>
<reference evidence="6 7" key="1">
    <citation type="submission" date="2019-09" db="EMBL/GenBank/DDBJ databases">
        <authorList>
            <person name="Wang X."/>
        </authorList>
    </citation>
    <scope>NUCLEOTIDE SEQUENCE [LARGE SCALE GENOMIC DNA]</scope>
    <source>
        <strain evidence="6 7">CICC 11023</strain>
    </source>
</reference>
<dbReference type="InterPro" id="IPR050611">
    <property type="entry name" value="ABCF"/>
</dbReference>
<dbReference type="FunFam" id="3.40.50.300:FF:001807">
    <property type="entry name" value="ABC transporter ATP-binding protein"/>
    <property type="match status" value="1"/>
</dbReference>
<dbReference type="PANTHER" id="PTHR19211:SF123">
    <property type="entry name" value="ABC TRANSPORTER"/>
    <property type="match status" value="1"/>
</dbReference>
<keyword evidence="1" id="KW-0677">Repeat</keyword>
<organism evidence="6 7">
    <name type="scientific">Nocardia colli</name>
    <dbReference type="NCBI Taxonomy" id="2545717"/>
    <lineage>
        <taxon>Bacteria</taxon>
        <taxon>Bacillati</taxon>
        <taxon>Actinomycetota</taxon>
        <taxon>Actinomycetes</taxon>
        <taxon>Mycobacteriales</taxon>
        <taxon>Nocardiaceae</taxon>
        <taxon>Nocardia</taxon>
    </lineage>
</organism>